<proteinExistence type="inferred from homology"/>
<dbReference type="Proteomes" id="UP000186817">
    <property type="component" value="Unassembled WGS sequence"/>
</dbReference>
<evidence type="ECO:0000259" key="5">
    <source>
        <dbReference type="PROSITE" id="PS51006"/>
    </source>
</evidence>
<keyword evidence="7" id="KW-1185">Reference proteome</keyword>
<evidence type="ECO:0000256" key="1">
    <source>
        <dbReference type="ARBA" id="ARBA00007867"/>
    </source>
</evidence>
<dbReference type="PANTHER" id="PTHR43317">
    <property type="entry name" value="THERMOSPERMINE SYNTHASE ACAULIS5"/>
    <property type="match status" value="1"/>
</dbReference>
<dbReference type="Pfam" id="PF01564">
    <property type="entry name" value="Spermine_synth"/>
    <property type="match status" value="1"/>
</dbReference>
<evidence type="ECO:0000256" key="3">
    <source>
        <dbReference type="ARBA" id="ARBA00023115"/>
    </source>
</evidence>
<keyword evidence="3 4" id="KW-0620">Polyamine biosynthesis</keyword>
<sequence length="423" mass="47759">MAFCRRACSGAPAQREDRKEDLQPQTAGLKSPLELLSEQGSPVGPRWVDFEGLWIDNFDVLMAPVQGWTGDPICAPKEMFYLPGVVRGLASGVIGKPDCAGSYVSARLRRRSDRFDPISDPIPDLVVRLALICLQLFLGSTKQKKPRADLSLIASTKSDFEVWDFEFCVLFGNAKFSFGHSVDEHIYHEMARRPPRSVFLGGSGDGAGPRELLRWQSLEKVTMVDIDYEVTRFALEWVPGFAGRSFEDPRLQLTTGDALAFLQQLPKGQTFDILILDFPDAFDSKELEKLYSTEFYELCRSHMHDQSILVTQSGPCVEVTRAGTRAKCWLLQEMILPNLTAVFPQVEVLLHPMATWKAEIKTPSEWSSFSLARLGEDALAHDFDMPPEIPSLRYYTAERHRAALDHPQPLKKRLRERTPRSEL</sequence>
<protein>
    <submittedName>
        <fullName evidence="6">Spermidine synthase</fullName>
    </submittedName>
</protein>
<evidence type="ECO:0000256" key="2">
    <source>
        <dbReference type="ARBA" id="ARBA00022679"/>
    </source>
</evidence>
<dbReference type="InterPro" id="IPR029063">
    <property type="entry name" value="SAM-dependent_MTases_sf"/>
</dbReference>
<evidence type="ECO:0000313" key="7">
    <source>
        <dbReference type="Proteomes" id="UP000186817"/>
    </source>
</evidence>
<dbReference type="InterPro" id="IPR030374">
    <property type="entry name" value="PABS"/>
</dbReference>
<feature type="domain" description="PABS" evidence="5">
    <location>
        <begin position="188"/>
        <end position="374"/>
    </location>
</feature>
<dbReference type="HAMAP" id="MF_00198">
    <property type="entry name" value="Spermidine_synth"/>
    <property type="match status" value="1"/>
</dbReference>
<gene>
    <name evidence="6" type="primary">speE</name>
    <name evidence="6" type="ORF">AK812_SmicGene3793</name>
</gene>
<dbReference type="AlphaFoldDB" id="A0A1Q9EXW9"/>
<comment type="similarity">
    <text evidence="1">Belongs to the spermidine/spermine synthase family.</text>
</comment>
<dbReference type="EMBL" id="LSRX01000045">
    <property type="protein sequence ID" value="OLQ12296.1"/>
    <property type="molecule type" value="Genomic_DNA"/>
</dbReference>
<dbReference type="SUPFAM" id="SSF53335">
    <property type="entry name" value="S-adenosyl-L-methionine-dependent methyltransferases"/>
    <property type="match status" value="1"/>
</dbReference>
<evidence type="ECO:0000313" key="6">
    <source>
        <dbReference type="EMBL" id="OLQ12296.1"/>
    </source>
</evidence>
<dbReference type="PANTHER" id="PTHR43317:SF1">
    <property type="entry name" value="THERMOSPERMINE SYNTHASE ACAULIS5"/>
    <property type="match status" value="1"/>
</dbReference>
<dbReference type="OrthoDB" id="38125at2759"/>
<keyword evidence="2 4" id="KW-0808">Transferase</keyword>
<comment type="caution">
    <text evidence="6">The sequence shown here is derived from an EMBL/GenBank/DDBJ whole genome shotgun (WGS) entry which is preliminary data.</text>
</comment>
<dbReference type="GO" id="GO:0006596">
    <property type="term" value="P:polyamine biosynthetic process"/>
    <property type="evidence" value="ECO:0007669"/>
    <property type="project" value="UniProtKB-UniRule"/>
</dbReference>
<dbReference type="Gene3D" id="3.40.50.150">
    <property type="entry name" value="Vaccinia Virus protein VP39"/>
    <property type="match status" value="1"/>
</dbReference>
<dbReference type="PROSITE" id="PS51006">
    <property type="entry name" value="PABS_2"/>
    <property type="match status" value="1"/>
</dbReference>
<feature type="active site" description="Proton acceptor" evidence="4">
    <location>
        <position position="277"/>
    </location>
</feature>
<reference evidence="6 7" key="1">
    <citation type="submission" date="2016-02" db="EMBL/GenBank/DDBJ databases">
        <title>Genome analysis of coral dinoflagellate symbionts highlights evolutionary adaptations to a symbiotic lifestyle.</title>
        <authorList>
            <person name="Aranda M."/>
            <person name="Li Y."/>
            <person name="Liew Y.J."/>
            <person name="Baumgarten S."/>
            <person name="Simakov O."/>
            <person name="Wilson M."/>
            <person name="Piel J."/>
            <person name="Ashoor H."/>
            <person name="Bougouffa S."/>
            <person name="Bajic V.B."/>
            <person name="Ryu T."/>
            <person name="Ravasi T."/>
            <person name="Bayer T."/>
            <person name="Micklem G."/>
            <person name="Kim H."/>
            <person name="Bhak J."/>
            <person name="Lajeunesse T.C."/>
            <person name="Voolstra C.R."/>
        </authorList>
    </citation>
    <scope>NUCLEOTIDE SEQUENCE [LARGE SCALE GENOMIC DNA]</scope>
    <source>
        <strain evidence="6 7">CCMP2467</strain>
    </source>
</reference>
<dbReference type="GO" id="GO:0010487">
    <property type="term" value="F:thermospermine synthase activity"/>
    <property type="evidence" value="ECO:0007669"/>
    <property type="project" value="UniProtKB-ARBA"/>
</dbReference>
<name>A0A1Q9EXW9_SYMMI</name>
<evidence type="ECO:0000256" key="4">
    <source>
        <dbReference type="PROSITE-ProRule" id="PRU00354"/>
    </source>
</evidence>
<organism evidence="6 7">
    <name type="scientific">Symbiodinium microadriaticum</name>
    <name type="common">Dinoflagellate</name>
    <name type="synonym">Zooxanthella microadriatica</name>
    <dbReference type="NCBI Taxonomy" id="2951"/>
    <lineage>
        <taxon>Eukaryota</taxon>
        <taxon>Sar</taxon>
        <taxon>Alveolata</taxon>
        <taxon>Dinophyceae</taxon>
        <taxon>Suessiales</taxon>
        <taxon>Symbiodiniaceae</taxon>
        <taxon>Symbiodinium</taxon>
    </lineage>
</organism>
<accession>A0A1Q9EXW9</accession>
<dbReference type="InterPro" id="IPR001045">
    <property type="entry name" value="Spermi_synthase"/>
</dbReference>